<gene>
    <name evidence="3" type="primary">102653936</name>
    <name evidence="5" type="synonym">LOC102653936</name>
</gene>
<accession>A0A7M7IJL3</accession>
<dbReference type="KEGG" id="ame:102653936"/>
<dbReference type="GeneID" id="102653936"/>
<accession>A0A8B7KPW6</accession>
<feature type="signal peptide" evidence="2">
    <location>
        <begin position="1"/>
        <end position="23"/>
    </location>
</feature>
<feature type="transmembrane region" description="Helical" evidence="1">
    <location>
        <begin position="80"/>
        <end position="99"/>
    </location>
</feature>
<dbReference type="EnsemblMetazoa" id="XM_016916071">
    <property type="protein sequence ID" value="XP_016771560"/>
    <property type="gene ID" value="LOC102653936"/>
</dbReference>
<evidence type="ECO:0000256" key="2">
    <source>
        <dbReference type="SAM" id="SignalP"/>
    </source>
</evidence>
<organism evidence="3">
    <name type="scientific">Apis mellifera</name>
    <name type="common">Honeybee</name>
    <dbReference type="NCBI Taxonomy" id="7460"/>
    <lineage>
        <taxon>Eukaryota</taxon>
        <taxon>Metazoa</taxon>
        <taxon>Ecdysozoa</taxon>
        <taxon>Arthropoda</taxon>
        <taxon>Hexapoda</taxon>
        <taxon>Insecta</taxon>
        <taxon>Pterygota</taxon>
        <taxon>Neoptera</taxon>
        <taxon>Endopterygota</taxon>
        <taxon>Hymenoptera</taxon>
        <taxon>Apocrita</taxon>
        <taxon>Aculeata</taxon>
        <taxon>Apoidea</taxon>
        <taxon>Anthophila</taxon>
        <taxon>Apidae</taxon>
        <taxon>Apis</taxon>
    </lineage>
</organism>
<dbReference type="AlphaFoldDB" id="A0A7M7IJL3"/>
<dbReference type="RefSeq" id="XP_016771560.1">
    <property type="nucleotide sequence ID" value="XM_016916071.2"/>
</dbReference>
<keyword evidence="1" id="KW-0472">Membrane</keyword>
<proteinExistence type="predicted"/>
<reference evidence="3" key="1">
    <citation type="submission" date="2021-01" db="UniProtKB">
        <authorList>
            <consortium name="EnsemblMetazoa"/>
        </authorList>
    </citation>
    <scope>IDENTIFICATION</scope>
    <source>
        <strain evidence="3">DH4</strain>
    </source>
</reference>
<protein>
    <submittedName>
        <fullName evidence="5">Uncharacterized protein LOC102653936</fullName>
    </submittedName>
</protein>
<evidence type="ECO:0000313" key="5">
    <source>
        <dbReference type="RefSeq" id="XP_016771560.1"/>
    </source>
</evidence>
<dbReference type="OrthoDB" id="6624538at2759"/>
<name>A0A7M7IJL3_APIME</name>
<keyword evidence="1" id="KW-1133">Transmembrane helix</keyword>
<keyword evidence="2" id="KW-0732">Signal</keyword>
<evidence type="ECO:0000313" key="4">
    <source>
        <dbReference type="Proteomes" id="UP000005203"/>
    </source>
</evidence>
<evidence type="ECO:0000256" key="1">
    <source>
        <dbReference type="SAM" id="Phobius"/>
    </source>
</evidence>
<keyword evidence="1" id="KW-0812">Transmembrane</keyword>
<keyword evidence="4" id="KW-1185">Reference proteome</keyword>
<evidence type="ECO:0000313" key="3">
    <source>
        <dbReference type="EnsemblMetazoa" id="XP_016771560"/>
    </source>
</evidence>
<reference evidence="5" key="2">
    <citation type="submission" date="2025-04" db="UniProtKB">
        <authorList>
            <consortium name="RefSeq"/>
        </authorList>
    </citation>
    <scope>IDENTIFICATION</scope>
    <source>
        <strain evidence="5">DH4</strain>
        <tissue evidence="5">Whole body</tissue>
    </source>
</reference>
<sequence>MNKVDTIFWCLCIAIMYQTLTRADHTAKDSSNALRIDISRGIAVYVTSNETTVKLSMSCLIKRDDPEERKFGIMRFKKKIIRGIGMAMMMVPLMMQLAWLPVTLSSIKLSLIRSLFVGKIALAIMLYNTLRNSKKSETIVIHKPEYHQHYYETYHEPEEDDGGWWGRGMRWHFFK</sequence>
<dbReference type="Proteomes" id="UP000005203">
    <property type="component" value="Linkage group LG14"/>
</dbReference>
<feature type="chain" id="PRO_5044659945" evidence="2">
    <location>
        <begin position="24"/>
        <end position="175"/>
    </location>
</feature>
<feature type="transmembrane region" description="Helical" evidence="1">
    <location>
        <begin position="111"/>
        <end position="130"/>
    </location>
</feature>